<dbReference type="Pfam" id="PF24681">
    <property type="entry name" value="Kelch_KLHDC2_KLHL20_DRC7"/>
    <property type="match status" value="1"/>
</dbReference>
<dbReference type="Proteomes" id="UP000789595">
    <property type="component" value="Unassembled WGS sequence"/>
</dbReference>
<keyword evidence="5" id="KW-0862">Zinc</keyword>
<feature type="region of interest" description="Disordered" evidence="7">
    <location>
        <begin position="1"/>
        <end position="64"/>
    </location>
</feature>
<reference evidence="9" key="1">
    <citation type="submission" date="2021-11" db="EMBL/GenBank/DDBJ databases">
        <authorList>
            <consortium name="Genoscope - CEA"/>
            <person name="William W."/>
        </authorList>
    </citation>
    <scope>NUCLEOTIDE SEQUENCE</scope>
</reference>
<dbReference type="Gene3D" id="2.120.10.80">
    <property type="entry name" value="Kelch-type beta propeller"/>
    <property type="match status" value="2"/>
</dbReference>
<dbReference type="AlphaFoldDB" id="A0A8J2SF91"/>
<dbReference type="GO" id="GO:0008270">
    <property type="term" value="F:zinc ion binding"/>
    <property type="evidence" value="ECO:0007669"/>
    <property type="project" value="UniProtKB-KW"/>
</dbReference>
<accession>A0A8J2SF91</accession>
<keyword evidence="4 6" id="KW-0863">Zinc-finger</keyword>
<dbReference type="SUPFAM" id="SSF117281">
    <property type="entry name" value="Kelch motif"/>
    <property type="match status" value="2"/>
</dbReference>
<feature type="region of interest" description="Disordered" evidence="7">
    <location>
        <begin position="369"/>
        <end position="429"/>
    </location>
</feature>
<feature type="region of interest" description="Disordered" evidence="7">
    <location>
        <begin position="458"/>
        <end position="493"/>
    </location>
</feature>
<dbReference type="InterPro" id="IPR019786">
    <property type="entry name" value="Zinc_finger_PHD-type_CS"/>
</dbReference>
<name>A0A8J2SF91_9STRA</name>
<dbReference type="SMART" id="SM00249">
    <property type="entry name" value="PHD"/>
    <property type="match status" value="1"/>
</dbReference>
<dbReference type="EMBL" id="CAKKNE010000002">
    <property type="protein sequence ID" value="CAH0367452.1"/>
    <property type="molecule type" value="Genomic_DNA"/>
</dbReference>
<dbReference type="InterPro" id="IPR015915">
    <property type="entry name" value="Kelch-typ_b-propeller"/>
</dbReference>
<dbReference type="OrthoDB" id="124855at2759"/>
<dbReference type="InterPro" id="IPR011011">
    <property type="entry name" value="Znf_FYVE_PHD"/>
</dbReference>
<feature type="compositionally biased region" description="Acidic residues" evidence="7">
    <location>
        <begin position="420"/>
        <end position="429"/>
    </location>
</feature>
<feature type="domain" description="PHD-type" evidence="8">
    <location>
        <begin position="141"/>
        <end position="186"/>
    </location>
</feature>
<comment type="caution">
    <text evidence="9">The sequence shown here is derived from an EMBL/GenBank/DDBJ whole genome shotgun (WGS) entry which is preliminary data.</text>
</comment>
<dbReference type="PROSITE" id="PS50016">
    <property type="entry name" value="ZF_PHD_2"/>
    <property type="match status" value="1"/>
</dbReference>
<evidence type="ECO:0000256" key="6">
    <source>
        <dbReference type="PROSITE-ProRule" id="PRU00146"/>
    </source>
</evidence>
<sequence length="662" mass="69750">MASLRLALRLSREASEAPAPAPQVQEDEPPARPKKKKPSKRKPKPAAARPKARSRKPPATAVGGGTLERLPWELLGAVAKYLTVEDAARWRGCGRSSAAGVGALWGEDRPELCAGELSAQISRLACTSAEDEEALWAHPHNTLCQVCGNGGRVVACAYCNLVWHAQCLAEAAAAGDKWRCPECVADQTAPVIGATSAFVRRRGDGLELVVGGGYHFSSFTPNGSRYVASLKESAAAWRRTSHEEAPPAGFSASDALAADDGTIRCFARYGDGERTEGPAWDAVDAPPLVAAAGAATVYDALWTLDEDGWRRRPLAGPRPTLRADASLAQIRIRGREVLVVFGGFAPDLRRPLGGLHALDVASGTWSTLAPDDLAPKPRAKPVRVAAPAPAPPAPPAQNTRGRAEPARGARTPTEAIFGEPDSDADSEVEFDADAAPELPPAADQARLAALGLRGATRPAERWEPEVAPRRKRGPRRKRARAAPTAPSPRAGHSCTRVGRELVLLCGLGRVEGQSGLPRSDYLDEAWFLSFDGATGAARWRLPRVQGRPPGGRAGHAAAAVGPHVVVFGGVNAKQFLGDLHVLYAPARIWSAPRLAGPAVAPRMRPALVVARADADDATTPTLYVFGGTRAWGAAAAVATATQRHDGDLFAVVLAPAPVAEMF</sequence>
<evidence type="ECO:0000256" key="3">
    <source>
        <dbReference type="ARBA" id="ARBA00022737"/>
    </source>
</evidence>
<dbReference type="PANTHER" id="PTHR46093:SF3">
    <property type="entry name" value="ACYL-COA-BINDING DOMAIN-CONTAINING PROTEIN 4"/>
    <property type="match status" value="1"/>
</dbReference>
<evidence type="ECO:0000313" key="9">
    <source>
        <dbReference type="EMBL" id="CAH0367452.1"/>
    </source>
</evidence>
<feature type="compositionally biased region" description="Basic residues" evidence="7">
    <location>
        <begin position="469"/>
        <end position="480"/>
    </location>
</feature>
<feature type="compositionally biased region" description="Low complexity" evidence="7">
    <location>
        <begin position="481"/>
        <end position="491"/>
    </location>
</feature>
<organism evidence="9 10">
    <name type="scientific">Pelagomonas calceolata</name>
    <dbReference type="NCBI Taxonomy" id="35677"/>
    <lineage>
        <taxon>Eukaryota</taxon>
        <taxon>Sar</taxon>
        <taxon>Stramenopiles</taxon>
        <taxon>Ochrophyta</taxon>
        <taxon>Pelagophyceae</taxon>
        <taxon>Pelagomonadales</taxon>
        <taxon>Pelagomonadaceae</taxon>
        <taxon>Pelagomonas</taxon>
    </lineage>
</organism>
<dbReference type="Gene3D" id="3.30.40.10">
    <property type="entry name" value="Zinc/RING finger domain, C3HC4 (zinc finger)"/>
    <property type="match status" value="1"/>
</dbReference>
<keyword evidence="1" id="KW-0880">Kelch repeat</keyword>
<evidence type="ECO:0000259" key="8">
    <source>
        <dbReference type="PROSITE" id="PS50016"/>
    </source>
</evidence>
<keyword evidence="10" id="KW-1185">Reference proteome</keyword>
<evidence type="ECO:0000256" key="2">
    <source>
        <dbReference type="ARBA" id="ARBA00022723"/>
    </source>
</evidence>
<evidence type="ECO:0000256" key="5">
    <source>
        <dbReference type="ARBA" id="ARBA00022833"/>
    </source>
</evidence>
<protein>
    <recommendedName>
        <fullName evidence="8">PHD-type domain-containing protein</fullName>
    </recommendedName>
</protein>
<gene>
    <name evidence="9" type="ORF">PECAL_2P04730</name>
</gene>
<evidence type="ECO:0000256" key="1">
    <source>
        <dbReference type="ARBA" id="ARBA00022441"/>
    </source>
</evidence>
<dbReference type="PROSITE" id="PS01359">
    <property type="entry name" value="ZF_PHD_1"/>
    <property type="match status" value="1"/>
</dbReference>
<evidence type="ECO:0000313" key="10">
    <source>
        <dbReference type="Proteomes" id="UP000789595"/>
    </source>
</evidence>
<evidence type="ECO:0000256" key="4">
    <source>
        <dbReference type="ARBA" id="ARBA00022771"/>
    </source>
</evidence>
<dbReference type="PANTHER" id="PTHR46093">
    <property type="entry name" value="ACYL-COA-BINDING DOMAIN-CONTAINING PROTEIN 5"/>
    <property type="match status" value="1"/>
</dbReference>
<feature type="compositionally biased region" description="Basic and acidic residues" evidence="7">
    <location>
        <begin position="458"/>
        <end position="468"/>
    </location>
</feature>
<dbReference type="InterPro" id="IPR019787">
    <property type="entry name" value="Znf_PHD-finger"/>
</dbReference>
<dbReference type="InterPro" id="IPR013083">
    <property type="entry name" value="Znf_RING/FYVE/PHD"/>
</dbReference>
<keyword evidence="2" id="KW-0479">Metal-binding</keyword>
<dbReference type="InterPro" id="IPR001965">
    <property type="entry name" value="Znf_PHD"/>
</dbReference>
<feature type="compositionally biased region" description="Basic residues" evidence="7">
    <location>
        <begin position="32"/>
        <end position="56"/>
    </location>
</feature>
<proteinExistence type="predicted"/>
<dbReference type="SUPFAM" id="SSF57903">
    <property type="entry name" value="FYVE/PHD zinc finger"/>
    <property type="match status" value="1"/>
</dbReference>
<keyword evidence="3" id="KW-0677">Repeat</keyword>
<evidence type="ECO:0000256" key="7">
    <source>
        <dbReference type="SAM" id="MobiDB-lite"/>
    </source>
</evidence>